<gene>
    <name evidence="2" type="ORF">DLD82_08065</name>
</gene>
<dbReference type="Proteomes" id="UP000245934">
    <property type="component" value="Unassembled WGS sequence"/>
</dbReference>
<dbReference type="EMBL" id="QGMZ01000015">
    <property type="protein sequence ID" value="PWR74843.1"/>
    <property type="molecule type" value="Genomic_DNA"/>
</dbReference>
<evidence type="ECO:0000256" key="1">
    <source>
        <dbReference type="SAM" id="MobiDB-lite"/>
    </source>
</evidence>
<feature type="region of interest" description="Disordered" evidence="1">
    <location>
        <begin position="1"/>
        <end position="35"/>
    </location>
</feature>
<accession>A0A2V2NHN6</accession>
<feature type="compositionally biased region" description="Polar residues" evidence="1">
    <location>
        <begin position="8"/>
        <end position="29"/>
    </location>
</feature>
<comment type="caution">
    <text evidence="2">The sequence shown here is derived from an EMBL/GenBank/DDBJ whole genome shotgun (WGS) entry which is preliminary data.</text>
</comment>
<evidence type="ECO:0000313" key="3">
    <source>
        <dbReference type="Proteomes" id="UP000245934"/>
    </source>
</evidence>
<evidence type="ECO:0000313" key="2">
    <source>
        <dbReference type="EMBL" id="PWR74843.1"/>
    </source>
</evidence>
<dbReference type="RefSeq" id="WP_109940606.1">
    <property type="nucleotide sequence ID" value="NZ_CP176366.1"/>
</dbReference>
<proteinExistence type="predicted"/>
<keyword evidence="3" id="KW-1185">Reference proteome</keyword>
<dbReference type="AlphaFoldDB" id="A0A2V2NHN6"/>
<protein>
    <submittedName>
        <fullName evidence="2">Uncharacterized protein</fullName>
    </submittedName>
</protein>
<organism evidence="2 3">
    <name type="scientific">Methanospirillum stamsii</name>
    <dbReference type="NCBI Taxonomy" id="1277351"/>
    <lineage>
        <taxon>Archaea</taxon>
        <taxon>Methanobacteriati</taxon>
        <taxon>Methanobacteriota</taxon>
        <taxon>Stenosarchaea group</taxon>
        <taxon>Methanomicrobia</taxon>
        <taxon>Methanomicrobiales</taxon>
        <taxon>Methanospirillaceae</taxon>
        <taxon>Methanospirillum</taxon>
    </lineage>
</organism>
<sequence>MKKINESCPGTTTNQTAGNTSQTGTNVLDRTLKNSPENEARIRGVQIYPDDLEWLTRVVGKPLADECVADGTWVVMSEC</sequence>
<name>A0A2V2NHN6_9EURY</name>
<dbReference type="GeneID" id="97610542"/>
<reference evidence="2 3" key="1">
    <citation type="submission" date="2018-05" db="EMBL/GenBank/DDBJ databases">
        <title>Draft genome of Methanospirillum stamsii Pt1.</title>
        <authorList>
            <person name="Dueholm M.S."/>
            <person name="Nielsen P.H."/>
            <person name="Bakmann L.F."/>
            <person name="Otzen D.E."/>
        </authorList>
    </citation>
    <scope>NUCLEOTIDE SEQUENCE [LARGE SCALE GENOMIC DNA]</scope>
    <source>
        <strain evidence="2 3">Pt1</strain>
    </source>
</reference>